<keyword evidence="3" id="KW-1185">Reference proteome</keyword>
<reference evidence="2" key="1">
    <citation type="submission" date="2021-03" db="EMBL/GenBank/DDBJ databases">
        <authorList>
            <person name="Li Z."/>
            <person name="Yang C."/>
        </authorList>
    </citation>
    <scope>NUCLEOTIDE SEQUENCE</scope>
    <source>
        <strain evidence="2">Dzin_1.0</strain>
        <tissue evidence="2">Leaf</tissue>
    </source>
</reference>
<feature type="region of interest" description="Disordered" evidence="1">
    <location>
        <begin position="104"/>
        <end position="200"/>
    </location>
</feature>
<reference evidence="2" key="2">
    <citation type="journal article" date="2022" name="Hortic Res">
        <title>The genome of Dioscorea zingiberensis sheds light on the biosynthesis, origin and evolution of the medicinally important diosgenin saponins.</title>
        <authorList>
            <person name="Li Y."/>
            <person name="Tan C."/>
            <person name="Li Z."/>
            <person name="Guo J."/>
            <person name="Li S."/>
            <person name="Chen X."/>
            <person name="Wang C."/>
            <person name="Dai X."/>
            <person name="Yang H."/>
            <person name="Song W."/>
            <person name="Hou L."/>
            <person name="Xu J."/>
            <person name="Tong Z."/>
            <person name="Xu A."/>
            <person name="Yuan X."/>
            <person name="Wang W."/>
            <person name="Yang Q."/>
            <person name="Chen L."/>
            <person name="Sun Z."/>
            <person name="Wang K."/>
            <person name="Pan B."/>
            <person name="Chen J."/>
            <person name="Bao Y."/>
            <person name="Liu F."/>
            <person name="Qi X."/>
            <person name="Gang D.R."/>
            <person name="Wen J."/>
            <person name="Li J."/>
        </authorList>
    </citation>
    <scope>NUCLEOTIDE SEQUENCE</scope>
    <source>
        <strain evidence="2">Dzin_1.0</strain>
    </source>
</reference>
<proteinExistence type="predicted"/>
<dbReference type="SUPFAM" id="SSF52058">
    <property type="entry name" value="L domain-like"/>
    <property type="match status" value="1"/>
</dbReference>
<name>A0A9D5DBF7_9LILI</name>
<accession>A0A9D5DBF7</accession>
<feature type="compositionally biased region" description="Basic and acidic residues" evidence="1">
    <location>
        <begin position="266"/>
        <end position="280"/>
    </location>
</feature>
<dbReference type="Gene3D" id="3.80.10.10">
    <property type="entry name" value="Ribonuclease Inhibitor"/>
    <property type="match status" value="1"/>
</dbReference>
<gene>
    <name evidence="2" type="ORF">J5N97_006445</name>
</gene>
<organism evidence="2 3">
    <name type="scientific">Dioscorea zingiberensis</name>
    <dbReference type="NCBI Taxonomy" id="325984"/>
    <lineage>
        <taxon>Eukaryota</taxon>
        <taxon>Viridiplantae</taxon>
        <taxon>Streptophyta</taxon>
        <taxon>Embryophyta</taxon>
        <taxon>Tracheophyta</taxon>
        <taxon>Spermatophyta</taxon>
        <taxon>Magnoliopsida</taxon>
        <taxon>Liliopsida</taxon>
        <taxon>Dioscoreales</taxon>
        <taxon>Dioscoreaceae</taxon>
        <taxon>Dioscorea</taxon>
    </lineage>
</organism>
<evidence type="ECO:0000313" key="3">
    <source>
        <dbReference type="Proteomes" id="UP001085076"/>
    </source>
</evidence>
<dbReference type="EMBL" id="JAGGNH010000001">
    <property type="protein sequence ID" value="KAJ0988089.1"/>
    <property type="molecule type" value="Genomic_DNA"/>
</dbReference>
<comment type="caution">
    <text evidence="2">The sequence shown here is derived from an EMBL/GenBank/DDBJ whole genome shotgun (WGS) entry which is preliminary data.</text>
</comment>
<dbReference type="AlphaFoldDB" id="A0A9D5DBF7"/>
<dbReference type="InterPro" id="IPR032675">
    <property type="entry name" value="LRR_dom_sf"/>
</dbReference>
<protein>
    <submittedName>
        <fullName evidence="2">Uncharacterized protein</fullName>
    </submittedName>
</protein>
<sequence length="461" mass="51312">MILSSVYNPSGIYCLSMAENQLVGTLSPDMGHNLPILQYLYMYGNQFGGTIPASLFNATRRNIVDISDDNLHGLIHGNIGLLLDPHMERRRQLVRELRRLAKSPLARGATTATESSLRRDRDSCSDTVEANKKRRLTDQSKRPHDRPDIPTAVVLPARISSPVPESAPAVASLHDRVAETTTQSGRKKSSKKEDASASSLFSNPVAAAEALQAITLDSDREKLVALTEEDQASWLALAGALKAGILMGNVATKLRERVALSDSSAEEEKSKRGERIEAQEDKIRQLQDRLDKSDDDQIRFTEEVKSLQEAIQELEDSRESAIQAAREDALERFLRSEEYQNNLKNAIDGYLRSDRHIADLIKAVEEYRQSSDFKSLKADIAKDTLEDFKNSVEFKGLLYQQVEDGYNIFRDVALAHPGLDLASLSYEEALQYLPPPTPEPEVTQSPEDLIPLSLLRSSKKG</sequence>
<dbReference type="Proteomes" id="UP001085076">
    <property type="component" value="Miscellaneous, Linkage group lg01"/>
</dbReference>
<feature type="compositionally biased region" description="Basic and acidic residues" evidence="1">
    <location>
        <begin position="136"/>
        <end position="148"/>
    </location>
</feature>
<feature type="region of interest" description="Disordered" evidence="1">
    <location>
        <begin position="258"/>
        <end position="280"/>
    </location>
</feature>
<evidence type="ECO:0000313" key="2">
    <source>
        <dbReference type="EMBL" id="KAJ0988089.1"/>
    </source>
</evidence>
<evidence type="ECO:0000256" key="1">
    <source>
        <dbReference type="SAM" id="MobiDB-lite"/>
    </source>
</evidence>